<dbReference type="GO" id="GO:0005794">
    <property type="term" value="C:Golgi apparatus"/>
    <property type="evidence" value="ECO:0007669"/>
    <property type="project" value="InterPro"/>
</dbReference>
<accession>A0AAU9K1E7</accession>
<gene>
    <name evidence="2" type="ORF">BSTOLATCC_MIC59496</name>
</gene>
<evidence type="ECO:0000313" key="2">
    <source>
        <dbReference type="EMBL" id="CAG9333680.1"/>
    </source>
</evidence>
<dbReference type="GO" id="GO:0031267">
    <property type="term" value="F:small GTPase binding"/>
    <property type="evidence" value="ECO:0007669"/>
    <property type="project" value="InterPro"/>
</dbReference>
<dbReference type="GO" id="GO:0016192">
    <property type="term" value="P:vesicle-mediated transport"/>
    <property type="evidence" value="ECO:0007669"/>
    <property type="project" value="InterPro"/>
</dbReference>
<keyword evidence="1" id="KW-0472">Membrane</keyword>
<evidence type="ECO:0000313" key="3">
    <source>
        <dbReference type="Proteomes" id="UP001162131"/>
    </source>
</evidence>
<feature type="transmembrane region" description="Helical" evidence="1">
    <location>
        <begin position="162"/>
        <end position="182"/>
    </location>
</feature>
<keyword evidence="1" id="KW-0812">Transmembrane</keyword>
<keyword evidence="3" id="KW-1185">Reference proteome</keyword>
<dbReference type="InterPro" id="IPR039765">
    <property type="entry name" value="Yip5/YIPF1/YIPF2"/>
</dbReference>
<feature type="transmembrane region" description="Helical" evidence="1">
    <location>
        <begin position="127"/>
        <end position="153"/>
    </location>
</feature>
<dbReference type="EMBL" id="CAJZBQ010000057">
    <property type="protein sequence ID" value="CAG9333680.1"/>
    <property type="molecule type" value="Genomic_DNA"/>
</dbReference>
<feature type="transmembrane region" description="Helical" evidence="1">
    <location>
        <begin position="222"/>
        <end position="244"/>
    </location>
</feature>
<keyword evidence="1" id="KW-1133">Transmembrane helix</keyword>
<evidence type="ECO:0000256" key="1">
    <source>
        <dbReference type="SAM" id="Phobius"/>
    </source>
</evidence>
<proteinExistence type="predicted"/>
<dbReference type="PANTHER" id="PTHR12822:SF2">
    <property type="entry name" value="PROTEIN YIPF"/>
    <property type="match status" value="1"/>
</dbReference>
<feature type="transmembrane region" description="Helical" evidence="1">
    <location>
        <begin position="95"/>
        <end position="115"/>
    </location>
</feature>
<protein>
    <recommendedName>
        <fullName evidence="4">Protein YIPF</fullName>
    </recommendedName>
</protein>
<reference evidence="2" key="1">
    <citation type="submission" date="2021-09" db="EMBL/GenBank/DDBJ databases">
        <authorList>
            <consortium name="AG Swart"/>
            <person name="Singh M."/>
            <person name="Singh A."/>
            <person name="Seah K."/>
            <person name="Emmerich C."/>
        </authorList>
    </citation>
    <scope>NUCLEOTIDE SEQUENCE</scope>
    <source>
        <strain evidence="2">ATCC30299</strain>
    </source>
</reference>
<dbReference type="AlphaFoldDB" id="A0AAU9K1E7"/>
<comment type="caution">
    <text evidence="2">The sequence shown here is derived from an EMBL/GenBank/DDBJ whole genome shotgun (WGS) entry which is preliminary data.</text>
</comment>
<dbReference type="Proteomes" id="UP001162131">
    <property type="component" value="Unassembled WGS sequence"/>
</dbReference>
<dbReference type="PANTHER" id="PTHR12822">
    <property type="entry name" value="PROTEIN YIPF"/>
    <property type="match status" value="1"/>
</dbReference>
<name>A0AAU9K1E7_9CILI</name>
<sequence>MENKGYSANLLELDISDDKPAESLNEDAEQERIHDFEEYLKYSSKTPSTKNYKLWEIGYYRPFFDVDTALVVDRVKKSLLPFNTAPFFDDKSPDLYGSVWIAATLIFLLCAFGYIETYFETHKVGYHITYILTGCITVYGILAVIPIAIYCFFNYSGILMPYLNILSIYGYSSIGHCVGLLLCLYGALWWRIVATILSSLWCFGSFYMHLIKEVSIENNIRYIVAGIYLAGESILILVTNIVFFS</sequence>
<evidence type="ECO:0008006" key="4">
    <source>
        <dbReference type="Google" id="ProtNLM"/>
    </source>
</evidence>
<feature type="transmembrane region" description="Helical" evidence="1">
    <location>
        <begin position="188"/>
        <end position="210"/>
    </location>
</feature>
<organism evidence="2 3">
    <name type="scientific">Blepharisma stoltei</name>
    <dbReference type="NCBI Taxonomy" id="1481888"/>
    <lineage>
        <taxon>Eukaryota</taxon>
        <taxon>Sar</taxon>
        <taxon>Alveolata</taxon>
        <taxon>Ciliophora</taxon>
        <taxon>Postciliodesmatophora</taxon>
        <taxon>Heterotrichea</taxon>
        <taxon>Heterotrichida</taxon>
        <taxon>Blepharismidae</taxon>
        <taxon>Blepharisma</taxon>
    </lineage>
</organism>